<evidence type="ECO:0000313" key="9">
    <source>
        <dbReference type="Proteomes" id="UP000013015"/>
    </source>
</evidence>
<dbReference type="EMBL" id="AQHZ01000003">
    <property type="protein sequence ID" value="ENO19049.1"/>
    <property type="molecule type" value="Genomic_DNA"/>
</dbReference>
<dbReference type="Pfam" id="PF00196">
    <property type="entry name" value="GerE"/>
    <property type="match status" value="1"/>
</dbReference>
<dbReference type="CDD" id="cd17535">
    <property type="entry name" value="REC_NarL-like"/>
    <property type="match status" value="1"/>
</dbReference>
<dbReference type="PANTHER" id="PTHR43214:SF24">
    <property type="entry name" value="TRANSCRIPTIONAL REGULATORY PROTEIN NARL-RELATED"/>
    <property type="match status" value="1"/>
</dbReference>
<dbReference type="PROSITE" id="PS50043">
    <property type="entry name" value="HTH_LUXR_2"/>
    <property type="match status" value="1"/>
</dbReference>
<dbReference type="PATRIC" id="fig|888050.3.peg.188"/>
<keyword evidence="1 5" id="KW-0597">Phosphoprotein</keyword>
<feature type="domain" description="HTH luxR-type" evidence="6">
    <location>
        <begin position="162"/>
        <end position="227"/>
    </location>
</feature>
<evidence type="ECO:0000259" key="7">
    <source>
        <dbReference type="PROSITE" id="PS50110"/>
    </source>
</evidence>
<feature type="modified residue" description="4-aspartylphosphate" evidence="5">
    <location>
        <position position="66"/>
    </location>
</feature>
<dbReference type="RefSeq" id="WP_005961793.1">
    <property type="nucleotide sequence ID" value="NZ_CP040505.1"/>
</dbReference>
<comment type="caution">
    <text evidence="8">The sequence shown here is derived from an EMBL/GenBank/DDBJ whole genome shotgun (WGS) entry which is preliminary data.</text>
</comment>
<evidence type="ECO:0000256" key="1">
    <source>
        <dbReference type="ARBA" id="ARBA00022553"/>
    </source>
</evidence>
<keyword evidence="4" id="KW-0804">Transcription</keyword>
<evidence type="ECO:0000256" key="3">
    <source>
        <dbReference type="ARBA" id="ARBA00023125"/>
    </source>
</evidence>
<dbReference type="GO" id="GO:0006355">
    <property type="term" value="P:regulation of DNA-templated transcription"/>
    <property type="evidence" value="ECO:0007669"/>
    <property type="project" value="InterPro"/>
</dbReference>
<accession>N6WFN4</accession>
<name>N6WFN4_9ACTO</name>
<dbReference type="PROSITE" id="PS50110">
    <property type="entry name" value="RESPONSE_REGULATORY"/>
    <property type="match status" value="1"/>
</dbReference>
<gene>
    <name evidence="8" type="ORF">HMPREF9004_0193</name>
</gene>
<dbReference type="AlphaFoldDB" id="N6WFN4"/>
<dbReference type="GO" id="GO:0003677">
    <property type="term" value="F:DNA binding"/>
    <property type="evidence" value="ECO:0007669"/>
    <property type="project" value="UniProtKB-KW"/>
</dbReference>
<dbReference type="STRING" id="888050.HMPREF9004_0193"/>
<dbReference type="InterPro" id="IPR039420">
    <property type="entry name" value="WalR-like"/>
</dbReference>
<dbReference type="InterPro" id="IPR058245">
    <property type="entry name" value="NreC/VraR/RcsB-like_REC"/>
</dbReference>
<dbReference type="Proteomes" id="UP000013015">
    <property type="component" value="Unassembled WGS sequence"/>
</dbReference>
<keyword evidence="2" id="KW-0805">Transcription regulation</keyword>
<keyword evidence="9" id="KW-1185">Reference proteome</keyword>
<protein>
    <submittedName>
        <fullName evidence="8">LuxR family response regulator</fullName>
    </submittedName>
</protein>
<dbReference type="eggNOG" id="COG2197">
    <property type="taxonomic scope" value="Bacteria"/>
</dbReference>
<evidence type="ECO:0000256" key="5">
    <source>
        <dbReference type="PROSITE-ProRule" id="PRU00169"/>
    </source>
</evidence>
<evidence type="ECO:0000256" key="4">
    <source>
        <dbReference type="ARBA" id="ARBA00023163"/>
    </source>
</evidence>
<feature type="domain" description="Response regulatory" evidence="7">
    <location>
        <begin position="15"/>
        <end position="131"/>
    </location>
</feature>
<dbReference type="SUPFAM" id="SSF52172">
    <property type="entry name" value="CheY-like"/>
    <property type="match status" value="1"/>
</dbReference>
<dbReference type="HOGENOM" id="CLU_000445_90_10_11"/>
<dbReference type="CDD" id="cd06170">
    <property type="entry name" value="LuxR_C_like"/>
    <property type="match status" value="1"/>
</dbReference>
<sequence>MTAPMSTAERIRPIRVILADDDPNLRDALASLLGMDPRISIVGTAADGREVLALVEHRPADIVLMDVEMPVLDGVETTRIMSELHSSVRVVMFTAFEVQHRLSEAFAAGACSFLTKDLPVVEIVDSLLHIYSGHRVLAPRAMDFALDTLRSLGEQQERTEGWARTVDSLSIGQRAVYEWLIQGATNREIAELTNYSEGTVRTYVTQLLDCFGCSSRTELAVRAARIGSTPGC</sequence>
<reference evidence="8 9" key="1">
    <citation type="submission" date="2013-03" db="EMBL/GenBank/DDBJ databases">
        <title>Reference genome for the Human Microbiome Project.</title>
        <authorList>
            <person name="Aqrawi P."/>
            <person name="Ayvaz T."/>
            <person name="Bess C."/>
            <person name="Blankenburg K."/>
            <person name="Coyle M."/>
            <person name="Deng J."/>
            <person name="Forbes L."/>
            <person name="Fowler G."/>
            <person name="Francisco L."/>
            <person name="Fu Q."/>
            <person name="Gibbs R."/>
            <person name="Gross S."/>
            <person name="Gubbala S."/>
            <person name="Hale W."/>
            <person name="Hemphill L."/>
            <person name="Highlander S."/>
            <person name="Hirani K."/>
            <person name="Jackson L."/>
            <person name="Jakkamsetti A."/>
            <person name="Javaid M."/>
            <person name="Jayaseelan J.C."/>
            <person name="Jiang H."/>
            <person name="Joshi V."/>
            <person name="Korchina V."/>
            <person name="Kovar C."/>
            <person name="Lara F."/>
            <person name="Lee S."/>
            <person name="Liu Y."/>
            <person name="Mata R."/>
            <person name="Mathew T."/>
            <person name="Munidasa M."/>
            <person name="Muzny D."/>
            <person name="Nazareth L."/>
            <person name="Ngo R."/>
            <person name="Nguyen L."/>
            <person name="Nguyen N."/>
            <person name="Okwuonu G."/>
            <person name="Ongeri F."/>
            <person name="Palculict T."/>
            <person name="Patil S."/>
            <person name="Petrosino J."/>
            <person name="Pham C."/>
            <person name="Pham P."/>
            <person name="Pu L.-L."/>
            <person name="Qin X."/>
            <person name="Qu J."/>
            <person name="Reid J."/>
            <person name="Ross M."/>
            <person name="Ruth R."/>
            <person name="Saada N."/>
            <person name="San Lucas F."/>
            <person name="Santibanez J."/>
            <person name="Shang Y."/>
            <person name="Simmons D."/>
            <person name="Song X.-Z."/>
            <person name="Tang L.-Y."/>
            <person name="Thornton R."/>
            <person name="Warren J."/>
            <person name="Weissenberger G."/>
            <person name="Wilczek-Boney K."/>
            <person name="Worley K."/>
            <person name="Youmans B."/>
            <person name="Zhang J."/>
            <person name="Zhang L."/>
            <person name="Zhao Z."/>
            <person name="Zhou C."/>
            <person name="Zhu D."/>
            <person name="Zhu Y."/>
        </authorList>
    </citation>
    <scope>NUCLEOTIDE SEQUENCE [LARGE SCALE GENOMIC DNA]</scope>
    <source>
        <strain evidence="8 9">F0333</strain>
    </source>
</reference>
<evidence type="ECO:0000256" key="2">
    <source>
        <dbReference type="ARBA" id="ARBA00023015"/>
    </source>
</evidence>
<dbReference type="InterPro" id="IPR011006">
    <property type="entry name" value="CheY-like_superfamily"/>
</dbReference>
<organism evidence="8 9">
    <name type="scientific">Schaalia cardiffensis F0333</name>
    <dbReference type="NCBI Taxonomy" id="888050"/>
    <lineage>
        <taxon>Bacteria</taxon>
        <taxon>Bacillati</taxon>
        <taxon>Actinomycetota</taxon>
        <taxon>Actinomycetes</taxon>
        <taxon>Actinomycetales</taxon>
        <taxon>Actinomycetaceae</taxon>
        <taxon>Schaalia</taxon>
    </lineage>
</organism>
<dbReference type="SMART" id="SM00448">
    <property type="entry name" value="REC"/>
    <property type="match status" value="1"/>
</dbReference>
<dbReference type="Gene3D" id="3.40.50.2300">
    <property type="match status" value="1"/>
</dbReference>
<dbReference type="InterPro" id="IPR000792">
    <property type="entry name" value="Tscrpt_reg_LuxR_C"/>
</dbReference>
<evidence type="ECO:0000313" key="8">
    <source>
        <dbReference type="EMBL" id="ENO19049.1"/>
    </source>
</evidence>
<keyword evidence="3" id="KW-0238">DNA-binding</keyword>
<dbReference type="GO" id="GO:0000160">
    <property type="term" value="P:phosphorelay signal transduction system"/>
    <property type="evidence" value="ECO:0007669"/>
    <property type="project" value="InterPro"/>
</dbReference>
<dbReference type="PANTHER" id="PTHR43214">
    <property type="entry name" value="TWO-COMPONENT RESPONSE REGULATOR"/>
    <property type="match status" value="1"/>
</dbReference>
<proteinExistence type="predicted"/>
<dbReference type="SUPFAM" id="SSF46894">
    <property type="entry name" value="C-terminal effector domain of the bipartite response regulators"/>
    <property type="match status" value="1"/>
</dbReference>
<dbReference type="Pfam" id="PF00072">
    <property type="entry name" value="Response_reg"/>
    <property type="match status" value="1"/>
</dbReference>
<dbReference type="InterPro" id="IPR016032">
    <property type="entry name" value="Sig_transdc_resp-reg_C-effctor"/>
</dbReference>
<dbReference type="SMART" id="SM00421">
    <property type="entry name" value="HTH_LUXR"/>
    <property type="match status" value="1"/>
</dbReference>
<evidence type="ECO:0000259" key="6">
    <source>
        <dbReference type="PROSITE" id="PS50043"/>
    </source>
</evidence>
<dbReference type="InterPro" id="IPR001789">
    <property type="entry name" value="Sig_transdc_resp-reg_receiver"/>
</dbReference>